<feature type="transmembrane region" description="Helical" evidence="7">
    <location>
        <begin position="428"/>
        <end position="454"/>
    </location>
</feature>
<dbReference type="Pfam" id="PF11412">
    <property type="entry name" value="DsbD_N"/>
    <property type="match status" value="1"/>
</dbReference>
<gene>
    <name evidence="10" type="ORF">GCM10010937_20800</name>
</gene>
<dbReference type="EMBL" id="BSNT01000068">
    <property type="protein sequence ID" value="GLQ60277.1"/>
    <property type="molecule type" value="Genomic_DNA"/>
</dbReference>
<comment type="subcellular location">
    <subcellularLocation>
        <location evidence="1">Cell membrane</location>
        <topology evidence="1">Multi-pass membrane protein</topology>
    </subcellularLocation>
</comment>
<evidence type="ECO:0000313" key="10">
    <source>
        <dbReference type="EMBL" id="GLQ60277.1"/>
    </source>
</evidence>
<keyword evidence="4" id="KW-0201">Cytochrome c-type biogenesis</keyword>
<evidence type="ECO:0000256" key="8">
    <source>
        <dbReference type="SAM" id="SignalP"/>
    </source>
</evidence>
<dbReference type="Pfam" id="PF02683">
    <property type="entry name" value="DsbD_TM"/>
    <property type="match status" value="1"/>
</dbReference>
<dbReference type="PROSITE" id="PS51352">
    <property type="entry name" value="THIOREDOXIN_2"/>
    <property type="match status" value="1"/>
</dbReference>
<keyword evidence="5 7" id="KW-1133">Transmembrane helix</keyword>
<feature type="transmembrane region" description="Helical" evidence="7">
    <location>
        <begin position="303"/>
        <end position="328"/>
    </location>
</feature>
<dbReference type="InterPro" id="IPR028250">
    <property type="entry name" value="DsbDN"/>
</dbReference>
<evidence type="ECO:0000256" key="5">
    <source>
        <dbReference type="ARBA" id="ARBA00022989"/>
    </source>
</evidence>
<dbReference type="InterPro" id="IPR035671">
    <property type="entry name" value="DsbD_gamma"/>
</dbReference>
<dbReference type="Pfam" id="PF13899">
    <property type="entry name" value="Thioredoxin_7"/>
    <property type="match status" value="1"/>
</dbReference>
<dbReference type="SUPFAM" id="SSF52833">
    <property type="entry name" value="Thioredoxin-like"/>
    <property type="match status" value="1"/>
</dbReference>
<feature type="chain" id="PRO_5046618679" evidence="8">
    <location>
        <begin position="27"/>
        <end position="709"/>
    </location>
</feature>
<evidence type="ECO:0000256" key="1">
    <source>
        <dbReference type="ARBA" id="ARBA00004651"/>
    </source>
</evidence>
<evidence type="ECO:0000256" key="2">
    <source>
        <dbReference type="ARBA" id="ARBA00022475"/>
    </source>
</evidence>
<comment type="caution">
    <text evidence="10">The sequence shown here is derived from an EMBL/GenBank/DDBJ whole genome shotgun (WGS) entry which is preliminary data.</text>
</comment>
<dbReference type="Gene3D" id="3.40.30.10">
    <property type="entry name" value="Glutaredoxin"/>
    <property type="match status" value="1"/>
</dbReference>
<evidence type="ECO:0000256" key="7">
    <source>
        <dbReference type="SAM" id="Phobius"/>
    </source>
</evidence>
<evidence type="ECO:0000256" key="3">
    <source>
        <dbReference type="ARBA" id="ARBA00022692"/>
    </source>
</evidence>
<feature type="transmembrane region" description="Helical" evidence="7">
    <location>
        <begin position="385"/>
        <end position="407"/>
    </location>
</feature>
<dbReference type="PANTHER" id="PTHR32234">
    <property type="entry name" value="THIOL:DISULFIDE INTERCHANGE PROTEIN DSBD"/>
    <property type="match status" value="1"/>
</dbReference>
<evidence type="ECO:0000259" key="9">
    <source>
        <dbReference type="PROSITE" id="PS51352"/>
    </source>
</evidence>
<keyword evidence="8" id="KW-0732">Signal</keyword>
<dbReference type="InterPro" id="IPR013766">
    <property type="entry name" value="Thioredoxin_domain"/>
</dbReference>
<organism evidence="10 11">
    <name type="scientific">Gluconobacter japonicus</name>
    <dbReference type="NCBI Taxonomy" id="376620"/>
    <lineage>
        <taxon>Bacteria</taxon>
        <taxon>Pseudomonadati</taxon>
        <taxon>Pseudomonadota</taxon>
        <taxon>Alphaproteobacteria</taxon>
        <taxon>Acetobacterales</taxon>
        <taxon>Acetobacteraceae</taxon>
        <taxon>Gluconobacter</taxon>
    </lineage>
</organism>
<proteinExistence type="predicted"/>
<sequence>MRRVLSLLALLAVGICGLGTSEPSFATESPAVASANDTATLVTDRDAVSPDQKLRVGLRLQLKPGWHTYWLNPGDAGDTPTLDVTAQGSATGKTSTIHWPMPVRLSEGGLMSYAYVGDVLLPADLALQGTGPTTLHAHAEWLVCAEVCIPESGDFTLNLPAAEGAAPAGAQAGLFQAVDAKMPIPSPFEAKVSADGLLTLEGKGLSSAAVSDAWFLPAEGGVIDQVASQPFKVKDGLLSLQLKFLKTAHRDQPLKGLVVLKDEAGQESPIEISASQTVGAVAVVPNTSSAPVSADAVPTGAGWLRVLAFAFVGGLILNLMPCVFPVLAMKALSLARMGGVGRSVHLQSAFFYTLGVTGAFAALGIVMIGLRIAGSAAGWGFQFQSAGFVVGVCWLLFGMALNLLGVFEISAGRLAQLHPHGAGHAGDMLTGLLAVIVATPCTAPFMGVAIAGALGGPPLMGLLVFLSMGLGLAAPYVLVASVPGLASRMPKPGAWMGVLKQALAFPLLATCVWLLWVATIERGTNFVVVAGGGLVLLGFAAWIYGMGQHRAMREGGRGTVLFCRVVAVLCMVVCGGGLARSLAEPVSAASTTMTSADNLIQPFSDKALADLRADGKPVFVDMTASWCITCMVNERVALDTASVRQAFSERHVAYLKGDWTNRDAGISAYLKEHGRDGVPLYVYYPPKHGAEVVLPQILTPRMVLDIIGH</sequence>
<dbReference type="InterPro" id="IPR003834">
    <property type="entry name" value="Cyt_c_assmbl_TM_dom"/>
</dbReference>
<keyword evidence="6 7" id="KW-0472">Membrane</keyword>
<feature type="transmembrane region" description="Helical" evidence="7">
    <location>
        <begin position="526"/>
        <end position="547"/>
    </location>
</feature>
<feature type="transmembrane region" description="Helical" evidence="7">
    <location>
        <begin position="498"/>
        <end position="520"/>
    </location>
</feature>
<feature type="transmembrane region" description="Helical" evidence="7">
    <location>
        <begin position="349"/>
        <end position="373"/>
    </location>
</feature>
<dbReference type="InterPro" id="IPR036249">
    <property type="entry name" value="Thioredoxin-like_sf"/>
</dbReference>
<feature type="domain" description="Thioredoxin" evidence="9">
    <location>
        <begin position="582"/>
        <end position="709"/>
    </location>
</feature>
<keyword evidence="11" id="KW-1185">Reference proteome</keyword>
<protein>
    <submittedName>
        <fullName evidence="10">Thiol:disulfide interchange protein DsbD</fullName>
    </submittedName>
</protein>
<reference evidence="11" key="1">
    <citation type="journal article" date="2019" name="Int. J. Syst. Evol. Microbiol.">
        <title>The Global Catalogue of Microorganisms (GCM) 10K type strain sequencing project: providing services to taxonomists for standard genome sequencing and annotation.</title>
        <authorList>
            <consortium name="The Broad Institute Genomics Platform"/>
            <consortium name="The Broad Institute Genome Sequencing Center for Infectious Disease"/>
            <person name="Wu L."/>
            <person name="Ma J."/>
        </authorList>
    </citation>
    <scope>NUCLEOTIDE SEQUENCE [LARGE SCALE GENOMIC DNA]</scope>
    <source>
        <strain evidence="11">NBRC 3271</strain>
    </source>
</reference>
<dbReference type="CDD" id="cd02953">
    <property type="entry name" value="DsbDgamma"/>
    <property type="match status" value="1"/>
</dbReference>
<feature type="transmembrane region" description="Helical" evidence="7">
    <location>
        <begin position="460"/>
        <end position="486"/>
    </location>
</feature>
<feature type="signal peptide" evidence="8">
    <location>
        <begin position="1"/>
        <end position="26"/>
    </location>
</feature>
<dbReference type="PANTHER" id="PTHR32234:SF3">
    <property type="entry name" value="SUPPRESSION OF COPPER SENSITIVITY PROTEIN"/>
    <property type="match status" value="1"/>
</dbReference>
<evidence type="ECO:0000256" key="6">
    <source>
        <dbReference type="ARBA" id="ARBA00023136"/>
    </source>
</evidence>
<evidence type="ECO:0000256" key="4">
    <source>
        <dbReference type="ARBA" id="ARBA00022748"/>
    </source>
</evidence>
<keyword evidence="3 7" id="KW-0812">Transmembrane</keyword>
<accession>A0ABQ5WKA0</accession>
<evidence type="ECO:0000313" key="11">
    <source>
        <dbReference type="Proteomes" id="UP001156613"/>
    </source>
</evidence>
<keyword evidence="2" id="KW-1003">Cell membrane</keyword>
<name>A0ABQ5WKA0_GLUJA</name>
<feature type="transmembrane region" description="Helical" evidence="7">
    <location>
        <begin position="559"/>
        <end position="579"/>
    </location>
</feature>
<dbReference type="Proteomes" id="UP001156613">
    <property type="component" value="Unassembled WGS sequence"/>
</dbReference>